<comment type="similarity">
    <text evidence="9">Belongs to the PP2C family.</text>
</comment>
<keyword evidence="6" id="KW-0460">Magnesium</keyword>
<dbReference type="OrthoDB" id="10264738at2759"/>
<dbReference type="GO" id="GO:0046872">
    <property type="term" value="F:metal ion binding"/>
    <property type="evidence" value="ECO:0007669"/>
    <property type="project" value="UniProtKB-KW"/>
</dbReference>
<dbReference type="AlphaFoldDB" id="I0YIS0"/>
<comment type="cofactor">
    <cofactor evidence="2">
        <name>Mg(2+)</name>
        <dbReference type="ChEBI" id="CHEBI:18420"/>
    </cofactor>
</comment>
<evidence type="ECO:0000256" key="4">
    <source>
        <dbReference type="ARBA" id="ARBA00022723"/>
    </source>
</evidence>
<dbReference type="EMBL" id="AGSI01000025">
    <property type="protein sequence ID" value="EIE18289.1"/>
    <property type="molecule type" value="Genomic_DNA"/>
</dbReference>
<dbReference type="CDD" id="cd00143">
    <property type="entry name" value="PP2Cc"/>
    <property type="match status" value="1"/>
</dbReference>
<dbReference type="InterPro" id="IPR036457">
    <property type="entry name" value="PPM-type-like_dom_sf"/>
</dbReference>
<dbReference type="InterPro" id="IPR015655">
    <property type="entry name" value="PP2C"/>
</dbReference>
<dbReference type="PROSITE" id="PS51746">
    <property type="entry name" value="PPM_2"/>
    <property type="match status" value="1"/>
</dbReference>
<dbReference type="PANTHER" id="PTHR13832">
    <property type="entry name" value="PROTEIN PHOSPHATASE 2C"/>
    <property type="match status" value="1"/>
</dbReference>
<keyword evidence="8" id="KW-0464">Manganese</keyword>
<evidence type="ECO:0000256" key="9">
    <source>
        <dbReference type="RuleBase" id="RU003465"/>
    </source>
</evidence>
<dbReference type="Gene3D" id="3.60.40.10">
    <property type="entry name" value="PPM-type phosphatase domain"/>
    <property type="match status" value="1"/>
</dbReference>
<evidence type="ECO:0000256" key="10">
    <source>
        <dbReference type="SAM" id="MobiDB-lite"/>
    </source>
</evidence>
<evidence type="ECO:0000256" key="7">
    <source>
        <dbReference type="ARBA" id="ARBA00022912"/>
    </source>
</evidence>
<dbReference type="KEGG" id="csl:COCSUDRAFT_20891"/>
<evidence type="ECO:0000256" key="8">
    <source>
        <dbReference type="ARBA" id="ARBA00023211"/>
    </source>
</evidence>
<reference evidence="12 13" key="1">
    <citation type="journal article" date="2012" name="Genome Biol.">
        <title>The genome of the polar eukaryotic microalga coccomyxa subellipsoidea reveals traits of cold adaptation.</title>
        <authorList>
            <person name="Blanc G."/>
            <person name="Agarkova I."/>
            <person name="Grimwood J."/>
            <person name="Kuo A."/>
            <person name="Brueggeman A."/>
            <person name="Dunigan D."/>
            <person name="Gurnon J."/>
            <person name="Ladunga I."/>
            <person name="Lindquist E."/>
            <person name="Lucas S."/>
            <person name="Pangilinan J."/>
            <person name="Proschold T."/>
            <person name="Salamov A."/>
            <person name="Schmutz J."/>
            <person name="Weeks D."/>
            <person name="Yamada T."/>
            <person name="Claverie J.M."/>
            <person name="Grigoriev I."/>
            <person name="Van Etten J."/>
            <person name="Lomsadze A."/>
            <person name="Borodovsky M."/>
        </authorList>
    </citation>
    <scope>NUCLEOTIDE SEQUENCE [LARGE SCALE GENOMIC DNA]</scope>
    <source>
        <strain evidence="12 13">C-169</strain>
    </source>
</reference>
<protein>
    <recommendedName>
        <fullName evidence="3">protein-serine/threonine phosphatase</fullName>
        <ecNumber evidence="3">3.1.3.16</ecNumber>
    </recommendedName>
</protein>
<evidence type="ECO:0000256" key="1">
    <source>
        <dbReference type="ARBA" id="ARBA00001936"/>
    </source>
</evidence>
<keyword evidence="5 9" id="KW-0378">Hydrolase</keyword>
<evidence type="ECO:0000256" key="3">
    <source>
        <dbReference type="ARBA" id="ARBA00013081"/>
    </source>
</evidence>
<dbReference type="InterPro" id="IPR001932">
    <property type="entry name" value="PPM-type_phosphatase-like_dom"/>
</dbReference>
<dbReference type="eggNOG" id="KOG0698">
    <property type="taxonomic scope" value="Eukaryota"/>
</dbReference>
<dbReference type="Proteomes" id="UP000007264">
    <property type="component" value="Unassembled WGS sequence"/>
</dbReference>
<sequence length="398" mass="42522">MGAYLSQPITDKETFIGGKAGFLEYGGSSMQGWRRTMEDAHIATVDLGNAPDAAIFGVFDGHGGSEVAKFCQKYLAEEITRLEKYHEGNLPDSLVEVFHKMDSMLKDSAYGAELEALRRSTHDAQPQPDDSQVSTSEALDMLRQVLPTSSCSPPPRLLSMFNSPLPARCIRVRCVQAGCTAVVAVLKGQELWVANAGDSRAVLCRGGQALALSEDHKPQSEGERNRITAAGGFVSDVGGVSRVNGNLNLSRAIGDLKYKGNDQLAPAEQIITAQPDIVKIELRHEDRFFVLACDGVWDVMSNQEVVQFVSVCLDRGMALPDIASQLLDACLAPDPRETRGIGCDNMTACIVVLNRDAPAAVLPKLAPADGNFAQAPMAQPASPAAARAATPTLEASKA</sequence>
<comment type="cofactor">
    <cofactor evidence="1">
        <name>Mn(2+)</name>
        <dbReference type="ChEBI" id="CHEBI:29035"/>
    </cofactor>
</comment>
<dbReference type="GeneID" id="17036196"/>
<feature type="compositionally biased region" description="Low complexity" evidence="10">
    <location>
        <begin position="376"/>
        <end position="391"/>
    </location>
</feature>
<keyword evidence="4" id="KW-0479">Metal-binding</keyword>
<dbReference type="EC" id="3.1.3.16" evidence="3"/>
<dbReference type="InterPro" id="IPR000222">
    <property type="entry name" value="PP2C_BS"/>
</dbReference>
<evidence type="ECO:0000256" key="6">
    <source>
        <dbReference type="ARBA" id="ARBA00022842"/>
    </source>
</evidence>
<feature type="region of interest" description="Disordered" evidence="10">
    <location>
        <begin position="376"/>
        <end position="398"/>
    </location>
</feature>
<accession>I0YIS0</accession>
<dbReference type="PANTHER" id="PTHR13832:SF840">
    <property type="entry name" value="PROTEIN PHOSPHATASE 2C 60-RELATED"/>
    <property type="match status" value="1"/>
</dbReference>
<gene>
    <name evidence="12" type="ORF">COCSUDRAFT_20891</name>
</gene>
<dbReference type="GO" id="GO:0004722">
    <property type="term" value="F:protein serine/threonine phosphatase activity"/>
    <property type="evidence" value="ECO:0007669"/>
    <property type="project" value="UniProtKB-EC"/>
</dbReference>
<organism evidence="12 13">
    <name type="scientific">Coccomyxa subellipsoidea (strain C-169)</name>
    <name type="common">Green microalga</name>
    <dbReference type="NCBI Taxonomy" id="574566"/>
    <lineage>
        <taxon>Eukaryota</taxon>
        <taxon>Viridiplantae</taxon>
        <taxon>Chlorophyta</taxon>
        <taxon>core chlorophytes</taxon>
        <taxon>Trebouxiophyceae</taxon>
        <taxon>Trebouxiophyceae incertae sedis</taxon>
        <taxon>Coccomyxaceae</taxon>
        <taxon>Coccomyxa</taxon>
        <taxon>Coccomyxa subellipsoidea</taxon>
    </lineage>
</organism>
<keyword evidence="13" id="KW-1185">Reference proteome</keyword>
<name>I0YIS0_COCSC</name>
<comment type="caution">
    <text evidence="12">The sequence shown here is derived from an EMBL/GenBank/DDBJ whole genome shotgun (WGS) entry which is preliminary data.</text>
</comment>
<evidence type="ECO:0000313" key="12">
    <source>
        <dbReference type="EMBL" id="EIE18289.1"/>
    </source>
</evidence>
<dbReference type="Pfam" id="PF00481">
    <property type="entry name" value="PP2C"/>
    <property type="match status" value="2"/>
</dbReference>
<dbReference type="PROSITE" id="PS01032">
    <property type="entry name" value="PPM_1"/>
    <property type="match status" value="1"/>
</dbReference>
<dbReference type="RefSeq" id="XP_005642833.1">
    <property type="nucleotide sequence ID" value="XM_005642776.1"/>
</dbReference>
<keyword evidence="7 9" id="KW-0904">Protein phosphatase</keyword>
<dbReference type="SMART" id="SM00332">
    <property type="entry name" value="PP2Cc"/>
    <property type="match status" value="1"/>
</dbReference>
<evidence type="ECO:0000259" key="11">
    <source>
        <dbReference type="PROSITE" id="PS51746"/>
    </source>
</evidence>
<evidence type="ECO:0000313" key="13">
    <source>
        <dbReference type="Proteomes" id="UP000007264"/>
    </source>
</evidence>
<feature type="domain" description="PPM-type phosphatase" evidence="11">
    <location>
        <begin position="24"/>
        <end position="353"/>
    </location>
</feature>
<dbReference type="SUPFAM" id="SSF81606">
    <property type="entry name" value="PP2C-like"/>
    <property type="match status" value="1"/>
</dbReference>
<evidence type="ECO:0000256" key="5">
    <source>
        <dbReference type="ARBA" id="ARBA00022801"/>
    </source>
</evidence>
<evidence type="ECO:0000256" key="2">
    <source>
        <dbReference type="ARBA" id="ARBA00001946"/>
    </source>
</evidence>
<proteinExistence type="inferred from homology"/>